<dbReference type="AlphaFoldDB" id="A0A915JS43"/>
<dbReference type="WBParaSite" id="nRc.2.0.1.t29061-RA">
    <property type="protein sequence ID" value="nRc.2.0.1.t29061-RA"/>
    <property type="gene ID" value="nRc.2.0.1.g29061"/>
</dbReference>
<dbReference type="PANTHER" id="PTHR12526">
    <property type="entry name" value="GLYCOSYLTRANSFERASE"/>
    <property type="match status" value="1"/>
</dbReference>
<evidence type="ECO:0000313" key="4">
    <source>
        <dbReference type="Proteomes" id="UP000887565"/>
    </source>
</evidence>
<dbReference type="GO" id="GO:0016757">
    <property type="term" value="F:glycosyltransferase activity"/>
    <property type="evidence" value="ECO:0007669"/>
    <property type="project" value="UniProtKB-KW"/>
</dbReference>
<name>A0A915JS43_ROMCU</name>
<keyword evidence="1" id="KW-0328">Glycosyltransferase</keyword>
<proteinExistence type="predicted"/>
<evidence type="ECO:0000256" key="1">
    <source>
        <dbReference type="ARBA" id="ARBA00022676"/>
    </source>
</evidence>
<evidence type="ECO:0000256" key="2">
    <source>
        <dbReference type="ARBA" id="ARBA00022679"/>
    </source>
</evidence>
<dbReference type="Pfam" id="PF00534">
    <property type="entry name" value="Glycos_transf_1"/>
    <property type="match status" value="1"/>
</dbReference>
<dbReference type="Gene3D" id="3.40.50.2000">
    <property type="entry name" value="Glycogen Phosphorylase B"/>
    <property type="match status" value="2"/>
</dbReference>
<evidence type="ECO:0000259" key="3">
    <source>
        <dbReference type="Pfam" id="PF00534"/>
    </source>
</evidence>
<organism evidence="4 5">
    <name type="scientific">Romanomermis culicivorax</name>
    <name type="common">Nematode worm</name>
    <dbReference type="NCBI Taxonomy" id="13658"/>
    <lineage>
        <taxon>Eukaryota</taxon>
        <taxon>Metazoa</taxon>
        <taxon>Ecdysozoa</taxon>
        <taxon>Nematoda</taxon>
        <taxon>Enoplea</taxon>
        <taxon>Dorylaimia</taxon>
        <taxon>Mermithida</taxon>
        <taxon>Mermithoidea</taxon>
        <taxon>Mermithidae</taxon>
        <taxon>Romanomermis</taxon>
    </lineage>
</organism>
<protein>
    <submittedName>
        <fullName evidence="5">Glycosyl transferase family 1 domain-containing protein</fullName>
    </submittedName>
</protein>
<dbReference type="InterPro" id="IPR001296">
    <property type="entry name" value="Glyco_trans_1"/>
</dbReference>
<keyword evidence="2" id="KW-0808">Transferase</keyword>
<keyword evidence="4" id="KW-1185">Reference proteome</keyword>
<dbReference type="PANTHER" id="PTHR12526:SF510">
    <property type="entry name" value="D-INOSITOL 3-PHOSPHATE GLYCOSYLTRANSFERASE"/>
    <property type="match status" value="1"/>
</dbReference>
<feature type="domain" description="Glycosyl transferase family 1" evidence="3">
    <location>
        <begin position="401"/>
        <end position="568"/>
    </location>
</feature>
<dbReference type="SUPFAM" id="SSF53756">
    <property type="entry name" value="UDP-Glycosyltransferase/glycogen phosphorylase"/>
    <property type="match status" value="1"/>
</dbReference>
<evidence type="ECO:0000313" key="5">
    <source>
        <dbReference type="WBParaSite" id="nRc.2.0.1.t29061-RA"/>
    </source>
</evidence>
<accession>A0A915JS43</accession>
<reference evidence="5" key="1">
    <citation type="submission" date="2022-11" db="UniProtKB">
        <authorList>
            <consortium name="WormBaseParasite"/>
        </authorList>
    </citation>
    <scope>IDENTIFICATION</scope>
</reference>
<sequence>MRQMQLATRDVSDVLTRYATRSYPMFSDPKEEKRLDLSRYPGYLCALNVTENEEKSGENLKNRNIRFKLGENPSKLIFKDYYNYSTTIEKSARKLSTRFVLTNVDIERKPEKKKKQRYTLIFLYFAYMFHLPRADFSRGRRGPTSPASLIFPTRVPNEEDPAHERSIRSIDLNFICCVPDEKYSNTLPYVEPGIFHSYQPGHLRSAARTSTFGSWLSLWPTIGNWTFSRAGPAMGGLSLLITQRALELCGWKLGPWPLEAGPVALVATDDLPRYIDDFVRNFILFQSNSSGLCPNEPYYDVIHTHYWLSARAGMEIKREHGEPLTSIFKERLEVEKRVLMEGDAIVATSPLEARDIKSASLGIINAQISVIPCGTDIAKESSGLSVTKFSSIHSIAPDFVGQFNDSSKIVLYVGRFEERKGIKQLITAFGNARKFLSRSKDLRLVLVGGDPSEIEYHKIRKFLEHSEVWQFSTLAGRVSHDRLPEYYAAAHVTVIPSLYEPFGLVAIESMRMGTPVIASAVGGLPYIVDQGRNGLLVPANDTQALSQAIVAMLDDERRAKEMGSQGRRKVLRLFNWKKVAYKMTDLYASLISSNPNFFNYNTA</sequence>
<dbReference type="Proteomes" id="UP000887565">
    <property type="component" value="Unplaced"/>
</dbReference>